<dbReference type="AlphaFoldDB" id="A0A0W7WT97"/>
<dbReference type="RefSeq" id="WP_058851557.1">
    <property type="nucleotide sequence ID" value="NZ_LOCL01000062.1"/>
</dbReference>
<dbReference type="Proteomes" id="UP000054804">
    <property type="component" value="Unassembled WGS sequence"/>
</dbReference>
<dbReference type="EMBL" id="LOCL01000062">
    <property type="protein sequence ID" value="KUF13797.1"/>
    <property type="molecule type" value="Genomic_DNA"/>
</dbReference>
<dbReference type="Pfam" id="PF00069">
    <property type="entry name" value="Pkinase"/>
    <property type="match status" value="1"/>
</dbReference>
<evidence type="ECO:0000259" key="7">
    <source>
        <dbReference type="PROSITE" id="PS50011"/>
    </source>
</evidence>
<dbReference type="STRING" id="1765722.AT728_00520"/>
<keyword evidence="3" id="KW-0418">Kinase</keyword>
<dbReference type="Gene3D" id="2.40.10.480">
    <property type="match status" value="1"/>
</dbReference>
<dbReference type="SMART" id="SM00220">
    <property type="entry name" value="S_TKc"/>
    <property type="match status" value="1"/>
</dbReference>
<dbReference type="Gene3D" id="1.10.510.10">
    <property type="entry name" value="Transferase(Phosphotransferase) domain 1"/>
    <property type="match status" value="1"/>
</dbReference>
<dbReference type="CDD" id="cd14014">
    <property type="entry name" value="STKc_PknB_like"/>
    <property type="match status" value="1"/>
</dbReference>
<keyword evidence="2 5" id="KW-0547">Nucleotide-binding</keyword>
<evidence type="ECO:0000313" key="8">
    <source>
        <dbReference type="EMBL" id="KUF13797.1"/>
    </source>
</evidence>
<sequence>MTSPLLADDPRALGGHRLLARLGAGGMGQVYLARSPGGRLLALKTVHAHLAADARFRERFRREATAARAVTGAHTAAVVDADPDAEQPWLATAYLPGVTLRQAVGGTGPLTPETVRALAAALAEALSRIHAAGIVHRDLKPSNVLLTADGPRVIDFGVARATEASGHGHQHGALTATGALLGTPGYMAPEQVLGGTVGPATDVFALGAVLVFAVTGTGPFGTGPLAVLLYRAAHEEPDLASVPRAAGLRDLAAGCLHRDPALRPGVEAVLRRTAAPDSPLWWRREPLRTLIADAAPGLPPADVPAPDVPEPDATPTRDTSDAAGATPRTSVTPAPRRSAARRRTLTRRAALAAGGGAAAALAGWAIGTAPGSTDGSTDEYSFDRWPGDEEAGATRWMLKPGKDPGGDGVNGLLLAGDAGSAVNVYRAGDGSAGHDGGTVLVHAPARGTSLGGAVTAVRATDGSQRWRRDGGTAEGPTLWGVHDGLLIAPEVLPEVIGVATGKPWPVLGAWPSVAARWYAVAGRRLVTLHTSGSADDPELRLRTLPDGSAPDLRTDIPVWLPPAVHGSSLLLAPEPASPADGATCLDARTGKQRWSYEGLRSADRAVAAPVTLPRDGARGARFALLTEEAELHLIDVRDGGRAVARRRLGMTAGRGTTALGYAAGVGLALGGGRLVGFAPGDGEQLWSHPSAGLDASWPRRPGGAPGPVTADGVLVHWADTTTLQGVDLRDGRKPLWRAPVDATDRRPPVVGGDTVYVTAGQEVHALSLRDGKHRTSWSLPEADSPITSLAADSAGWYAIVGGSVQAVNAPVW</sequence>
<dbReference type="Gene3D" id="3.30.200.20">
    <property type="entry name" value="Phosphorylase Kinase, domain 1"/>
    <property type="match status" value="1"/>
</dbReference>
<dbReference type="SUPFAM" id="SSF56112">
    <property type="entry name" value="Protein kinase-like (PK-like)"/>
    <property type="match status" value="1"/>
</dbReference>
<dbReference type="OrthoDB" id="3910872at2"/>
<evidence type="ECO:0000256" key="4">
    <source>
        <dbReference type="ARBA" id="ARBA00022840"/>
    </source>
</evidence>
<dbReference type="PANTHER" id="PTHR43289:SF34">
    <property type="entry name" value="SERINE_THREONINE-PROTEIN KINASE YBDM-RELATED"/>
    <property type="match status" value="1"/>
</dbReference>
<reference evidence="8 9" key="1">
    <citation type="submission" date="2015-12" db="EMBL/GenBank/DDBJ databases">
        <title>Draft genome sequence of Streptomyces silvensis ATCC 53525, a producer of novel hormone antagonists.</title>
        <authorList>
            <person name="Johnston C.W."/>
            <person name="Li Y."/>
            <person name="Magarvey N.A."/>
        </authorList>
    </citation>
    <scope>NUCLEOTIDE SEQUENCE [LARGE SCALE GENOMIC DNA]</scope>
    <source>
        <strain evidence="8 9">ATCC 53525</strain>
    </source>
</reference>
<feature type="region of interest" description="Disordered" evidence="6">
    <location>
        <begin position="294"/>
        <end position="344"/>
    </location>
</feature>
<feature type="binding site" evidence="5">
    <location>
        <position position="44"/>
    </location>
    <ligand>
        <name>ATP</name>
        <dbReference type="ChEBI" id="CHEBI:30616"/>
    </ligand>
</feature>
<dbReference type="Gene3D" id="2.130.10.10">
    <property type="entry name" value="YVTN repeat-like/Quinoprotein amine dehydrogenase"/>
    <property type="match status" value="1"/>
</dbReference>
<gene>
    <name evidence="8" type="ORF">AT728_00520</name>
</gene>
<feature type="domain" description="Protein kinase" evidence="7">
    <location>
        <begin position="16"/>
        <end position="281"/>
    </location>
</feature>
<dbReference type="PROSITE" id="PS00108">
    <property type="entry name" value="PROTEIN_KINASE_ST"/>
    <property type="match status" value="1"/>
</dbReference>
<dbReference type="InterPro" id="IPR017441">
    <property type="entry name" value="Protein_kinase_ATP_BS"/>
</dbReference>
<evidence type="ECO:0000256" key="3">
    <source>
        <dbReference type="ARBA" id="ARBA00022777"/>
    </source>
</evidence>
<dbReference type="InterPro" id="IPR002372">
    <property type="entry name" value="PQQ_rpt_dom"/>
</dbReference>
<dbReference type="InterPro" id="IPR008271">
    <property type="entry name" value="Ser/Thr_kinase_AS"/>
</dbReference>
<keyword evidence="1" id="KW-0808">Transferase</keyword>
<proteinExistence type="predicted"/>
<dbReference type="PROSITE" id="PS50011">
    <property type="entry name" value="PROTEIN_KINASE_DOM"/>
    <property type="match status" value="1"/>
</dbReference>
<comment type="caution">
    <text evidence="8">The sequence shown here is derived from an EMBL/GenBank/DDBJ whole genome shotgun (WGS) entry which is preliminary data.</text>
</comment>
<evidence type="ECO:0000256" key="6">
    <source>
        <dbReference type="SAM" id="MobiDB-lite"/>
    </source>
</evidence>
<feature type="compositionally biased region" description="Pro residues" evidence="6">
    <location>
        <begin position="297"/>
        <end position="308"/>
    </location>
</feature>
<evidence type="ECO:0000256" key="5">
    <source>
        <dbReference type="PROSITE-ProRule" id="PRU10141"/>
    </source>
</evidence>
<dbReference type="InterPro" id="IPR011047">
    <property type="entry name" value="Quinoprotein_ADH-like_sf"/>
</dbReference>
<protein>
    <recommendedName>
        <fullName evidence="7">Protein kinase domain-containing protein</fullName>
    </recommendedName>
</protein>
<dbReference type="PROSITE" id="PS00107">
    <property type="entry name" value="PROTEIN_KINASE_ATP"/>
    <property type="match status" value="1"/>
</dbReference>
<dbReference type="GO" id="GO:0004674">
    <property type="term" value="F:protein serine/threonine kinase activity"/>
    <property type="evidence" value="ECO:0007669"/>
    <property type="project" value="TreeGrafter"/>
</dbReference>
<organism evidence="8 9">
    <name type="scientific">Streptomyces silvensis</name>
    <dbReference type="NCBI Taxonomy" id="1765722"/>
    <lineage>
        <taxon>Bacteria</taxon>
        <taxon>Bacillati</taxon>
        <taxon>Actinomycetota</taxon>
        <taxon>Actinomycetes</taxon>
        <taxon>Kitasatosporales</taxon>
        <taxon>Streptomycetaceae</taxon>
        <taxon>Streptomyces</taxon>
    </lineage>
</organism>
<name>A0A0W7WT97_9ACTN</name>
<keyword evidence="9" id="KW-1185">Reference proteome</keyword>
<dbReference type="PANTHER" id="PTHR43289">
    <property type="entry name" value="MITOGEN-ACTIVATED PROTEIN KINASE KINASE KINASE 20-RELATED"/>
    <property type="match status" value="1"/>
</dbReference>
<dbReference type="SUPFAM" id="SSF50998">
    <property type="entry name" value="Quinoprotein alcohol dehydrogenase-like"/>
    <property type="match status" value="2"/>
</dbReference>
<dbReference type="InterPro" id="IPR011009">
    <property type="entry name" value="Kinase-like_dom_sf"/>
</dbReference>
<dbReference type="GO" id="GO:0005524">
    <property type="term" value="F:ATP binding"/>
    <property type="evidence" value="ECO:0007669"/>
    <property type="project" value="UniProtKB-UniRule"/>
</dbReference>
<accession>A0A0W7WT97</accession>
<evidence type="ECO:0000313" key="9">
    <source>
        <dbReference type="Proteomes" id="UP000054804"/>
    </source>
</evidence>
<dbReference type="Pfam" id="PF13360">
    <property type="entry name" value="PQQ_2"/>
    <property type="match status" value="1"/>
</dbReference>
<evidence type="ECO:0000256" key="1">
    <source>
        <dbReference type="ARBA" id="ARBA00022679"/>
    </source>
</evidence>
<dbReference type="InterPro" id="IPR015943">
    <property type="entry name" value="WD40/YVTN_repeat-like_dom_sf"/>
</dbReference>
<evidence type="ECO:0000256" key="2">
    <source>
        <dbReference type="ARBA" id="ARBA00022741"/>
    </source>
</evidence>
<keyword evidence="4 5" id="KW-0067">ATP-binding</keyword>
<dbReference type="InterPro" id="IPR000719">
    <property type="entry name" value="Prot_kinase_dom"/>
</dbReference>